<protein>
    <submittedName>
        <fullName evidence="2">Type II toxin-antitoxin system RelE/ParE family toxin</fullName>
    </submittedName>
</protein>
<keyword evidence="1" id="KW-1277">Toxin-antitoxin system</keyword>
<sequence>MRLEFHPEAERELIEAALRYELQVPGLGRRFGVEVRRACDLLLEQPALGHPVEPDLRQFVLDRFPFTLIYSLPPESVRVLAISHHRRRPGYWRSRMLS</sequence>
<evidence type="ECO:0000313" key="3">
    <source>
        <dbReference type="Proteomes" id="UP000782312"/>
    </source>
</evidence>
<dbReference type="Proteomes" id="UP000782312">
    <property type="component" value="Unassembled WGS sequence"/>
</dbReference>
<accession>A0A932HWE5</accession>
<dbReference type="AlphaFoldDB" id="A0A932HWE5"/>
<organism evidence="2 3">
    <name type="scientific">Tectimicrobiota bacterium</name>
    <dbReference type="NCBI Taxonomy" id="2528274"/>
    <lineage>
        <taxon>Bacteria</taxon>
        <taxon>Pseudomonadati</taxon>
        <taxon>Nitrospinota/Tectimicrobiota group</taxon>
        <taxon>Candidatus Tectimicrobiota</taxon>
    </lineage>
</organism>
<evidence type="ECO:0000313" key="2">
    <source>
        <dbReference type="EMBL" id="MBI3126248.1"/>
    </source>
</evidence>
<dbReference type="EMBL" id="JACPUR010000001">
    <property type="protein sequence ID" value="MBI3126248.1"/>
    <property type="molecule type" value="Genomic_DNA"/>
</dbReference>
<dbReference type="InterPro" id="IPR007712">
    <property type="entry name" value="RelE/ParE_toxin"/>
</dbReference>
<dbReference type="InterPro" id="IPR035093">
    <property type="entry name" value="RelE/ParE_toxin_dom_sf"/>
</dbReference>
<evidence type="ECO:0000256" key="1">
    <source>
        <dbReference type="ARBA" id="ARBA00022649"/>
    </source>
</evidence>
<gene>
    <name evidence="2" type="ORF">HYZ11_01415</name>
</gene>
<dbReference type="Pfam" id="PF05016">
    <property type="entry name" value="ParE_toxin"/>
    <property type="match status" value="1"/>
</dbReference>
<proteinExistence type="predicted"/>
<reference evidence="2" key="1">
    <citation type="submission" date="2020-07" db="EMBL/GenBank/DDBJ databases">
        <title>Huge and variable diversity of episymbiotic CPR bacteria and DPANN archaea in groundwater ecosystems.</title>
        <authorList>
            <person name="He C.Y."/>
            <person name="Keren R."/>
            <person name="Whittaker M."/>
            <person name="Farag I.F."/>
            <person name="Doudna J."/>
            <person name="Cate J.H.D."/>
            <person name="Banfield J.F."/>
        </authorList>
    </citation>
    <scope>NUCLEOTIDE SEQUENCE</scope>
    <source>
        <strain evidence="2">NC_groundwater_763_Ag_S-0.2um_68_21</strain>
    </source>
</reference>
<comment type="caution">
    <text evidence="2">The sequence shown here is derived from an EMBL/GenBank/DDBJ whole genome shotgun (WGS) entry which is preliminary data.</text>
</comment>
<dbReference type="Gene3D" id="3.30.2310.20">
    <property type="entry name" value="RelE-like"/>
    <property type="match status" value="1"/>
</dbReference>
<name>A0A932HWE5_UNCTE</name>